<keyword evidence="2" id="KW-1185">Reference proteome</keyword>
<evidence type="ECO:0000313" key="2">
    <source>
        <dbReference type="Proteomes" id="UP001190700"/>
    </source>
</evidence>
<organism evidence="1 2">
    <name type="scientific">Cymbomonas tetramitiformis</name>
    <dbReference type="NCBI Taxonomy" id="36881"/>
    <lineage>
        <taxon>Eukaryota</taxon>
        <taxon>Viridiplantae</taxon>
        <taxon>Chlorophyta</taxon>
        <taxon>Pyramimonadophyceae</taxon>
        <taxon>Pyramimonadales</taxon>
        <taxon>Pyramimonadaceae</taxon>
        <taxon>Cymbomonas</taxon>
    </lineage>
</organism>
<name>A0AAE0H2H4_9CHLO</name>
<sequence length="465" mass="52653">MGGGTNTVERCVFDIKDTLYLRYEQRVFSGTPRRLRIGNVMYKAEKPIRRYKPVESSVHGMTQFDGTMLTIYRVDENTSHHEWQTSVQANSRSATIPESAQDILDLVSDASLSETPDTDVLQAHDRVVLKMRSVVWLGASTPKQREILAESVRRLQRDLRCALFYPREGNDRPCIGDAAVLRAQDVSSLRGVHATRGGDTVQNGTRSHQFFSMVLMPKYDHDLRQYLRHKAKNMDDAGMLRLMASVLRLLVRTDEQGWRCLDFKPTNIVVVRGNEELLDLRLIDHESIVPQDDTHGACTFPHPTVASEHAHESPFRSEVVLWTVAATVVYIVSHVIQYKGFPYHKLAHDFDGAARRACMTSFVALLRTCALRTPLFVTETAALLQILTDTECGLRNGDWACAMRLLDERAETLSEVADRIRHGDEPRDGATDASCRIFDRLWFFCARTDVRKSASSARTNLRDAC</sequence>
<dbReference type="Gene3D" id="1.10.510.10">
    <property type="entry name" value="Transferase(Phosphotransferase) domain 1"/>
    <property type="match status" value="1"/>
</dbReference>
<comment type="caution">
    <text evidence="1">The sequence shown here is derived from an EMBL/GenBank/DDBJ whole genome shotgun (WGS) entry which is preliminary data.</text>
</comment>
<dbReference type="SUPFAM" id="SSF56112">
    <property type="entry name" value="Protein kinase-like (PK-like)"/>
    <property type="match status" value="1"/>
</dbReference>
<dbReference type="EMBL" id="LGRX02000421">
    <property type="protein sequence ID" value="KAK3288673.1"/>
    <property type="molecule type" value="Genomic_DNA"/>
</dbReference>
<gene>
    <name evidence="1" type="ORF">CYMTET_3891</name>
</gene>
<proteinExistence type="predicted"/>
<evidence type="ECO:0008006" key="3">
    <source>
        <dbReference type="Google" id="ProtNLM"/>
    </source>
</evidence>
<dbReference type="Proteomes" id="UP001190700">
    <property type="component" value="Unassembled WGS sequence"/>
</dbReference>
<accession>A0AAE0H2H4</accession>
<protein>
    <recommendedName>
        <fullName evidence="3">Protein kinase domain-containing protein</fullName>
    </recommendedName>
</protein>
<dbReference type="AlphaFoldDB" id="A0AAE0H2H4"/>
<reference evidence="1 2" key="1">
    <citation type="journal article" date="2015" name="Genome Biol. Evol.">
        <title>Comparative Genomics of a Bacterivorous Green Alga Reveals Evolutionary Causalities and Consequences of Phago-Mixotrophic Mode of Nutrition.</title>
        <authorList>
            <person name="Burns J.A."/>
            <person name="Paasch A."/>
            <person name="Narechania A."/>
            <person name="Kim E."/>
        </authorList>
    </citation>
    <scope>NUCLEOTIDE SEQUENCE [LARGE SCALE GENOMIC DNA]</scope>
    <source>
        <strain evidence="1 2">PLY_AMNH</strain>
    </source>
</reference>
<dbReference type="InterPro" id="IPR011009">
    <property type="entry name" value="Kinase-like_dom_sf"/>
</dbReference>
<evidence type="ECO:0000313" key="1">
    <source>
        <dbReference type="EMBL" id="KAK3288673.1"/>
    </source>
</evidence>